<organism evidence="1">
    <name type="scientific">Rhizophora mucronata</name>
    <name type="common">Asiatic mangrove</name>
    <dbReference type="NCBI Taxonomy" id="61149"/>
    <lineage>
        <taxon>Eukaryota</taxon>
        <taxon>Viridiplantae</taxon>
        <taxon>Streptophyta</taxon>
        <taxon>Embryophyta</taxon>
        <taxon>Tracheophyta</taxon>
        <taxon>Spermatophyta</taxon>
        <taxon>Magnoliopsida</taxon>
        <taxon>eudicotyledons</taxon>
        <taxon>Gunneridae</taxon>
        <taxon>Pentapetalae</taxon>
        <taxon>rosids</taxon>
        <taxon>fabids</taxon>
        <taxon>Malpighiales</taxon>
        <taxon>Rhizophoraceae</taxon>
        <taxon>Rhizophora</taxon>
    </lineage>
</organism>
<reference evidence="1" key="1">
    <citation type="submission" date="2018-02" db="EMBL/GenBank/DDBJ databases">
        <title>Rhizophora mucronata_Transcriptome.</title>
        <authorList>
            <person name="Meera S.P."/>
            <person name="Sreeshan A."/>
            <person name="Augustine A."/>
        </authorList>
    </citation>
    <scope>NUCLEOTIDE SEQUENCE</scope>
    <source>
        <tissue evidence="1">Leaf</tissue>
    </source>
</reference>
<sequence>MTLESRFPSLEYIGNLLILATFSGLEFRVALTSDFVASLTALNG</sequence>
<dbReference type="AlphaFoldDB" id="A0A2P2PCG4"/>
<name>A0A2P2PCG4_RHIMU</name>
<evidence type="ECO:0000313" key="1">
    <source>
        <dbReference type="EMBL" id="MBX52436.1"/>
    </source>
</evidence>
<protein>
    <submittedName>
        <fullName evidence="1">Uncharacterized protein</fullName>
    </submittedName>
</protein>
<proteinExistence type="predicted"/>
<dbReference type="EMBL" id="GGEC01071952">
    <property type="protein sequence ID" value="MBX52436.1"/>
    <property type="molecule type" value="Transcribed_RNA"/>
</dbReference>
<accession>A0A2P2PCG4</accession>